<comment type="caution">
    <text evidence="2">The sequence shown here is derived from an EMBL/GenBank/DDBJ whole genome shotgun (WGS) entry which is preliminary data.</text>
</comment>
<sequence>MIGFIIFHWYYYVVLFVLSAIFPVILSDVFHNSNNTKTTKSKFIHYYFLDFLKIFIGGSILLSIFIICFEDLLTKFSYQKALLSFAAIIIWAVLVIYQKNKR</sequence>
<keyword evidence="1" id="KW-0472">Membrane</keyword>
<reference evidence="2 3" key="1">
    <citation type="submission" date="2017-06" db="EMBL/GenBank/DDBJ databases">
        <authorList>
            <person name="Swanenburg J."/>
            <person name="Kort R."/>
        </authorList>
    </citation>
    <scope>NUCLEOTIDE SEQUENCE [LARGE SCALE GENOMIC DNA]</scope>
    <source>
        <strain evidence="2 3">RL05</strain>
    </source>
</reference>
<gene>
    <name evidence="2" type="ORF">CEE75_11260</name>
</gene>
<evidence type="ECO:0000313" key="2">
    <source>
        <dbReference type="EMBL" id="TDN29274.1"/>
    </source>
</evidence>
<keyword evidence="1" id="KW-1133">Transmembrane helix</keyword>
<feature type="transmembrane region" description="Helical" evidence="1">
    <location>
        <begin position="47"/>
        <end position="69"/>
    </location>
</feature>
<organism evidence="2 3">
    <name type="scientific">Lactobacillus crispatus</name>
    <dbReference type="NCBI Taxonomy" id="47770"/>
    <lineage>
        <taxon>Bacteria</taxon>
        <taxon>Bacillati</taxon>
        <taxon>Bacillota</taxon>
        <taxon>Bacilli</taxon>
        <taxon>Lactobacillales</taxon>
        <taxon>Lactobacillaceae</taxon>
        <taxon>Lactobacillus</taxon>
    </lineage>
</organism>
<dbReference type="AlphaFoldDB" id="A0A4V6PQ49"/>
<protein>
    <submittedName>
        <fullName evidence="2">Uncharacterized protein</fullName>
    </submittedName>
</protein>
<proteinExistence type="predicted"/>
<dbReference type="Proteomes" id="UP000295195">
    <property type="component" value="Unassembled WGS sequence"/>
</dbReference>
<dbReference type="EMBL" id="NKLP01000226">
    <property type="protein sequence ID" value="TDN29274.1"/>
    <property type="molecule type" value="Genomic_DNA"/>
</dbReference>
<accession>A0A4V6PQ49</accession>
<feature type="transmembrane region" description="Helical" evidence="1">
    <location>
        <begin position="6"/>
        <end position="26"/>
    </location>
</feature>
<keyword evidence="1" id="KW-0812">Transmembrane</keyword>
<evidence type="ECO:0000256" key="1">
    <source>
        <dbReference type="SAM" id="Phobius"/>
    </source>
</evidence>
<feature type="transmembrane region" description="Helical" evidence="1">
    <location>
        <begin position="81"/>
        <end position="97"/>
    </location>
</feature>
<evidence type="ECO:0000313" key="3">
    <source>
        <dbReference type="Proteomes" id="UP000295195"/>
    </source>
</evidence>
<name>A0A4V6PQ49_9LACO</name>